<organism evidence="2 3">
    <name type="scientific">Conexibacter stalactiti</name>
    <dbReference type="NCBI Taxonomy" id="1940611"/>
    <lineage>
        <taxon>Bacteria</taxon>
        <taxon>Bacillati</taxon>
        <taxon>Actinomycetota</taxon>
        <taxon>Thermoleophilia</taxon>
        <taxon>Solirubrobacterales</taxon>
        <taxon>Conexibacteraceae</taxon>
        <taxon>Conexibacter</taxon>
    </lineage>
</organism>
<evidence type="ECO:0000313" key="3">
    <source>
        <dbReference type="Proteomes" id="UP001284601"/>
    </source>
</evidence>
<evidence type="ECO:0000259" key="1">
    <source>
        <dbReference type="SMART" id="SM00331"/>
    </source>
</evidence>
<proteinExistence type="predicted"/>
<dbReference type="Proteomes" id="UP001284601">
    <property type="component" value="Unassembled WGS sequence"/>
</dbReference>
<dbReference type="RefSeq" id="WP_318601027.1">
    <property type="nucleotide sequence ID" value="NZ_JAWSTH010000146.1"/>
</dbReference>
<sequence>MTAGALLHPDVSFGVAHACADGEQISGDAWVAVAAGDAVLLAAIDGLGHGALAGEAAERAAAVLRDCVEEPLPAAVNACHSALAGTRGAALTVARIDVGERSLTWLGIGNVAGLLAPAADRSPAAAALLLGGVVGDSLPELVPVTLPIAEGDTLLLATDGVESTVADELRVRGSLGPLADGLLHRHRRGVADDALVLVARFSPGHAQPGSIVS</sequence>
<accession>A0ABU4HZ60</accession>
<evidence type="ECO:0000313" key="2">
    <source>
        <dbReference type="EMBL" id="MDW5598498.1"/>
    </source>
</evidence>
<gene>
    <name evidence="2" type="ORF">R7226_29325</name>
</gene>
<dbReference type="PANTHER" id="PTHR35801">
    <property type="entry name" value="PHOSPHOSERINE PHOSPHATASE RSBX"/>
    <property type="match status" value="1"/>
</dbReference>
<dbReference type="SMART" id="SM00331">
    <property type="entry name" value="PP2C_SIG"/>
    <property type="match status" value="1"/>
</dbReference>
<comment type="caution">
    <text evidence="2">The sequence shown here is derived from an EMBL/GenBank/DDBJ whole genome shotgun (WGS) entry which is preliminary data.</text>
</comment>
<feature type="domain" description="PPM-type phosphatase" evidence="1">
    <location>
        <begin position="10"/>
        <end position="201"/>
    </location>
</feature>
<dbReference type="InterPro" id="IPR036457">
    <property type="entry name" value="PPM-type-like_dom_sf"/>
</dbReference>
<protein>
    <submittedName>
        <fullName evidence="2">SpoIIE family protein phosphatase</fullName>
    </submittedName>
</protein>
<dbReference type="PANTHER" id="PTHR35801:SF1">
    <property type="entry name" value="PHOSPHOSERINE PHOSPHATASE RSBX"/>
    <property type="match status" value="1"/>
</dbReference>
<keyword evidence="3" id="KW-1185">Reference proteome</keyword>
<reference evidence="3" key="1">
    <citation type="submission" date="2023-07" db="EMBL/GenBank/DDBJ databases">
        <title>Conexibacter stalactiti sp. nov., isolated from stalactites in a lava cave and emended description of the genus Conexibacter.</title>
        <authorList>
            <person name="Lee S.D."/>
        </authorList>
    </citation>
    <scope>NUCLEOTIDE SEQUENCE [LARGE SCALE GENOMIC DNA]</scope>
    <source>
        <strain evidence="3">KCTC 39840</strain>
    </source>
</reference>
<dbReference type="SUPFAM" id="SSF81606">
    <property type="entry name" value="PP2C-like"/>
    <property type="match status" value="1"/>
</dbReference>
<dbReference type="Gene3D" id="3.60.40.10">
    <property type="entry name" value="PPM-type phosphatase domain"/>
    <property type="match status" value="1"/>
</dbReference>
<dbReference type="InterPro" id="IPR039248">
    <property type="entry name" value="Ptase_RsbX"/>
</dbReference>
<dbReference type="EMBL" id="JAWSTH010000146">
    <property type="protein sequence ID" value="MDW5598498.1"/>
    <property type="molecule type" value="Genomic_DNA"/>
</dbReference>
<dbReference type="Pfam" id="PF07228">
    <property type="entry name" value="SpoIIE"/>
    <property type="match status" value="1"/>
</dbReference>
<reference evidence="2 3" key="2">
    <citation type="submission" date="2023-10" db="EMBL/GenBank/DDBJ databases">
        <authorList>
            <person name="Han X.F."/>
        </authorList>
    </citation>
    <scope>NUCLEOTIDE SEQUENCE [LARGE SCALE GENOMIC DNA]</scope>
    <source>
        <strain evidence="2 3">KCTC 39840</strain>
    </source>
</reference>
<name>A0ABU4HZ60_9ACTN</name>
<dbReference type="InterPro" id="IPR001932">
    <property type="entry name" value="PPM-type_phosphatase-like_dom"/>
</dbReference>